<feature type="transmembrane region" description="Helical" evidence="2">
    <location>
        <begin position="176"/>
        <end position="194"/>
    </location>
</feature>
<dbReference type="PhylomeDB" id="A0A060TDP8"/>
<feature type="transmembrane region" description="Helical" evidence="2">
    <location>
        <begin position="203"/>
        <end position="224"/>
    </location>
</feature>
<organism evidence="4">
    <name type="scientific">Blastobotrys adeninivorans</name>
    <name type="common">Yeast</name>
    <name type="synonym">Arxula adeninivorans</name>
    <dbReference type="NCBI Taxonomy" id="409370"/>
    <lineage>
        <taxon>Eukaryota</taxon>
        <taxon>Fungi</taxon>
        <taxon>Dikarya</taxon>
        <taxon>Ascomycota</taxon>
        <taxon>Saccharomycotina</taxon>
        <taxon>Dipodascomycetes</taxon>
        <taxon>Dipodascales</taxon>
        <taxon>Trichomonascaceae</taxon>
        <taxon>Blastobotrys</taxon>
    </lineage>
</organism>
<dbReference type="SMART" id="SM00271">
    <property type="entry name" value="DnaJ"/>
    <property type="match status" value="1"/>
</dbReference>
<feature type="domain" description="J" evidence="3">
    <location>
        <begin position="77"/>
        <end position="140"/>
    </location>
</feature>
<dbReference type="InterPro" id="IPR036869">
    <property type="entry name" value="J_dom_sf"/>
</dbReference>
<dbReference type="GO" id="GO:0051087">
    <property type="term" value="F:protein-folding chaperone binding"/>
    <property type="evidence" value="ECO:0007669"/>
    <property type="project" value="TreeGrafter"/>
</dbReference>
<keyword evidence="2" id="KW-0812">Transmembrane</keyword>
<proteinExistence type="predicted"/>
<dbReference type="PANTHER" id="PTHR44360">
    <property type="entry name" value="DNAJ HOMOLOG SUBFAMILY B MEMBER 9"/>
    <property type="match status" value="1"/>
</dbReference>
<dbReference type="PANTHER" id="PTHR44360:SF1">
    <property type="entry name" value="DNAJ HOMOLOG SUBFAMILY B MEMBER 9"/>
    <property type="match status" value="1"/>
</dbReference>
<evidence type="ECO:0000313" key="4">
    <source>
        <dbReference type="EMBL" id="CDP37022.1"/>
    </source>
</evidence>
<protein>
    <submittedName>
        <fullName evidence="4">ARAD1D01958p</fullName>
    </submittedName>
</protein>
<dbReference type="InterPro" id="IPR001623">
    <property type="entry name" value="DnaJ_domain"/>
</dbReference>
<sequence length="358" mass="39994">MVSVLSFLGWFFIPKLATASILTVYYRLKYTKRSEEPARGSPQNKRDGKVVYTLVICAYLAYSLVRAYREVLVKEIPYYEILGLRPNASSKEIKKEFRRLSLQLHPDKVGIEGHDYWLGIKSMFDVLSDPSMRMAYDRFGDRMLQWVQKEASLKMNEGLDVSLAGIVQRGLKEAVLGYYLASFAVLVLLSLCGWDKVGREWKYFSLVVGLAFEVAVVTGAYRGYAVQAVLPYQAIQLCRNLIIILQVAIGRLGPLVRNGPVEDDATLSQLTQLVETKVSRISTLSANILDDDLAPFADNDGMINGIRTSMGKKFVESIHFNDPEVIDALETAEKEGAIRTSSGLGLRARSTGEQEGQD</sequence>
<reference evidence="4" key="1">
    <citation type="submission" date="2014-02" db="EMBL/GenBank/DDBJ databases">
        <authorList>
            <person name="Genoscope - CEA"/>
        </authorList>
    </citation>
    <scope>NUCLEOTIDE SEQUENCE</scope>
    <source>
        <strain evidence="4">LS3</strain>
    </source>
</reference>
<dbReference type="EMBL" id="HG937694">
    <property type="protein sequence ID" value="CDP37022.1"/>
    <property type="molecule type" value="Genomic_DNA"/>
</dbReference>
<feature type="transmembrane region" description="Helical" evidence="2">
    <location>
        <begin position="6"/>
        <end position="28"/>
    </location>
</feature>
<evidence type="ECO:0000256" key="2">
    <source>
        <dbReference type="SAM" id="Phobius"/>
    </source>
</evidence>
<keyword evidence="2" id="KW-1133">Transmembrane helix</keyword>
<dbReference type="SUPFAM" id="SSF46565">
    <property type="entry name" value="Chaperone J-domain"/>
    <property type="match status" value="1"/>
</dbReference>
<dbReference type="GO" id="GO:0051787">
    <property type="term" value="F:misfolded protein binding"/>
    <property type="evidence" value="ECO:0007669"/>
    <property type="project" value="TreeGrafter"/>
</dbReference>
<reference evidence="4" key="2">
    <citation type="submission" date="2014-06" db="EMBL/GenBank/DDBJ databases">
        <title>The complete genome of Blastobotrys (Arxula) adeninivorans LS3 - a yeast of biotechnological interest.</title>
        <authorList>
            <person name="Kunze G."/>
            <person name="Gaillardin C."/>
            <person name="Czernicka M."/>
            <person name="Durrens P."/>
            <person name="Martin T."/>
            <person name="Boer E."/>
            <person name="Gabaldon T."/>
            <person name="Cruz J."/>
            <person name="Talla E."/>
            <person name="Marck C."/>
            <person name="Goffeau A."/>
            <person name="Barbe V."/>
            <person name="Baret P."/>
            <person name="Baronian K."/>
            <person name="Beier S."/>
            <person name="Bleykasten C."/>
            <person name="Bode R."/>
            <person name="Casaregola S."/>
            <person name="Despons L."/>
            <person name="Fairhead C."/>
            <person name="Giersberg M."/>
            <person name="Gierski P."/>
            <person name="Hahnel U."/>
            <person name="Hartmann A."/>
            <person name="Jankowska D."/>
            <person name="Jubin C."/>
            <person name="Jung P."/>
            <person name="Lafontaine I."/>
            <person name="Leh-Louis V."/>
            <person name="Lemaire M."/>
            <person name="Marcet-Houben M."/>
            <person name="Mascher M."/>
            <person name="Morel G."/>
            <person name="Richard G.-F."/>
            <person name="Riechen J."/>
            <person name="Sacerdot C."/>
            <person name="Sarkar A."/>
            <person name="Savel G."/>
            <person name="Schacherer J."/>
            <person name="Sherman D."/>
            <person name="Straub M.-L."/>
            <person name="Stein N."/>
            <person name="Thierry A."/>
            <person name="Trautwein-Schult A."/>
            <person name="Westhof E."/>
            <person name="Worch S."/>
            <person name="Dujon B."/>
            <person name="Souciet J.-L."/>
            <person name="Wincker P."/>
            <person name="Scholz U."/>
            <person name="Neuveglise N."/>
        </authorList>
    </citation>
    <scope>NUCLEOTIDE SEQUENCE</scope>
    <source>
        <strain evidence="4">LS3</strain>
    </source>
</reference>
<evidence type="ECO:0000259" key="3">
    <source>
        <dbReference type="PROSITE" id="PS50076"/>
    </source>
</evidence>
<dbReference type="GO" id="GO:0005783">
    <property type="term" value="C:endoplasmic reticulum"/>
    <property type="evidence" value="ECO:0007669"/>
    <property type="project" value="TreeGrafter"/>
</dbReference>
<dbReference type="PRINTS" id="PR00625">
    <property type="entry name" value="JDOMAIN"/>
</dbReference>
<keyword evidence="1" id="KW-0143">Chaperone</keyword>
<gene>
    <name evidence="4" type="ORF">GNLVRS02_ARAD1D01958g</name>
</gene>
<name>A0A060TDP8_BLAAD</name>
<dbReference type="Gene3D" id="1.10.287.110">
    <property type="entry name" value="DnaJ domain"/>
    <property type="match status" value="1"/>
</dbReference>
<dbReference type="GO" id="GO:0036503">
    <property type="term" value="P:ERAD pathway"/>
    <property type="evidence" value="ECO:0007669"/>
    <property type="project" value="TreeGrafter"/>
</dbReference>
<dbReference type="Pfam" id="PF00226">
    <property type="entry name" value="DnaJ"/>
    <property type="match status" value="1"/>
</dbReference>
<accession>A0A060TDP8</accession>
<dbReference type="AlphaFoldDB" id="A0A060TDP8"/>
<evidence type="ECO:0000256" key="1">
    <source>
        <dbReference type="ARBA" id="ARBA00023186"/>
    </source>
</evidence>
<dbReference type="PROSITE" id="PS50076">
    <property type="entry name" value="DNAJ_2"/>
    <property type="match status" value="1"/>
</dbReference>
<keyword evidence="2" id="KW-0472">Membrane</keyword>
<dbReference type="CDD" id="cd06257">
    <property type="entry name" value="DnaJ"/>
    <property type="match status" value="1"/>
</dbReference>
<dbReference type="InterPro" id="IPR051948">
    <property type="entry name" value="Hsp70_co-chaperone_J-domain"/>
</dbReference>